<name>A0A6J6RC21_9ZZZZ</name>
<accession>A0A6J6RC21</accession>
<evidence type="ECO:0000256" key="1">
    <source>
        <dbReference type="ARBA" id="ARBA00022475"/>
    </source>
</evidence>
<sequence>MAIRRRLSLIALAAFAIDLITKSAALTYLDSAPRKILGSFLQLELTFNSGAAFNLANSKTIFLTLFAVVVAAFILFFGGKITSPKWAYGLGLMLGGIFGNLSDRIFRAPGALQGEVVDWIKVSYWPTFNLADTSIVLGAGLIILLSARNINPIDRNS</sequence>
<feature type="transmembrane region" description="Helical" evidence="7">
    <location>
        <begin position="122"/>
        <end position="145"/>
    </location>
</feature>
<reference evidence="10" key="1">
    <citation type="submission" date="2020-05" db="EMBL/GenBank/DDBJ databases">
        <authorList>
            <person name="Chiriac C."/>
            <person name="Salcher M."/>
            <person name="Ghai R."/>
            <person name="Kavagutti S V."/>
        </authorList>
    </citation>
    <scope>NUCLEOTIDE SEQUENCE</scope>
</reference>
<keyword evidence="3 7" id="KW-0812">Transmembrane</keyword>
<keyword evidence="2" id="KW-0645">Protease</keyword>
<dbReference type="EMBL" id="CAFBPI010000001">
    <property type="protein sequence ID" value="CAB5003532.1"/>
    <property type="molecule type" value="Genomic_DNA"/>
</dbReference>
<dbReference type="PANTHER" id="PTHR33695">
    <property type="entry name" value="LIPOPROTEIN SIGNAL PEPTIDASE"/>
    <property type="match status" value="1"/>
</dbReference>
<evidence type="ECO:0000313" key="10">
    <source>
        <dbReference type="EMBL" id="CAB4719493.1"/>
    </source>
</evidence>
<gene>
    <name evidence="8" type="ORF">UFOPK1778_01148</name>
    <name evidence="9" type="ORF">UFOPK1863_00332</name>
    <name evidence="10" type="ORF">UFOPK2689_00434</name>
    <name evidence="11" type="ORF">UFOPK3555_00442</name>
    <name evidence="12" type="ORF">UFOPK4095_00022</name>
</gene>
<dbReference type="HAMAP" id="MF_00161">
    <property type="entry name" value="LspA"/>
    <property type="match status" value="1"/>
</dbReference>
<evidence type="ECO:0000313" key="9">
    <source>
        <dbReference type="EMBL" id="CAB4609965.1"/>
    </source>
</evidence>
<evidence type="ECO:0000313" key="11">
    <source>
        <dbReference type="EMBL" id="CAB4892266.1"/>
    </source>
</evidence>
<evidence type="ECO:0000313" key="12">
    <source>
        <dbReference type="EMBL" id="CAB5003532.1"/>
    </source>
</evidence>
<proteinExistence type="inferred from homology"/>
<evidence type="ECO:0000313" key="8">
    <source>
        <dbReference type="EMBL" id="CAB4599105.1"/>
    </source>
</evidence>
<evidence type="ECO:0000256" key="5">
    <source>
        <dbReference type="ARBA" id="ARBA00022989"/>
    </source>
</evidence>
<dbReference type="NCBIfam" id="TIGR00077">
    <property type="entry name" value="lspA"/>
    <property type="match status" value="1"/>
</dbReference>
<dbReference type="EMBL" id="CAEZYL010000016">
    <property type="protein sequence ID" value="CAB4719493.1"/>
    <property type="molecule type" value="Genomic_DNA"/>
</dbReference>
<feature type="transmembrane region" description="Helical" evidence="7">
    <location>
        <begin position="86"/>
        <end position="102"/>
    </location>
</feature>
<keyword evidence="1" id="KW-1003">Cell membrane</keyword>
<dbReference type="GO" id="GO:0016020">
    <property type="term" value="C:membrane"/>
    <property type="evidence" value="ECO:0007669"/>
    <property type="project" value="InterPro"/>
</dbReference>
<dbReference type="AlphaFoldDB" id="A0A6J6RC21"/>
<evidence type="ECO:0000256" key="6">
    <source>
        <dbReference type="ARBA" id="ARBA00023136"/>
    </source>
</evidence>
<evidence type="ECO:0000256" key="7">
    <source>
        <dbReference type="SAM" id="Phobius"/>
    </source>
</evidence>
<dbReference type="Pfam" id="PF01252">
    <property type="entry name" value="Peptidase_A8"/>
    <property type="match status" value="1"/>
</dbReference>
<feature type="transmembrane region" description="Helical" evidence="7">
    <location>
        <begin position="61"/>
        <end position="79"/>
    </location>
</feature>
<keyword evidence="6 7" id="KW-0472">Membrane</keyword>
<evidence type="ECO:0000256" key="4">
    <source>
        <dbReference type="ARBA" id="ARBA00022801"/>
    </source>
</evidence>
<protein>
    <submittedName>
        <fullName evidence="10">Unannotated protein</fullName>
    </submittedName>
</protein>
<dbReference type="GO" id="GO:0004190">
    <property type="term" value="F:aspartic-type endopeptidase activity"/>
    <property type="evidence" value="ECO:0007669"/>
    <property type="project" value="InterPro"/>
</dbReference>
<evidence type="ECO:0000256" key="2">
    <source>
        <dbReference type="ARBA" id="ARBA00022670"/>
    </source>
</evidence>
<dbReference type="EMBL" id="CAEZUD010000085">
    <property type="protein sequence ID" value="CAB4599105.1"/>
    <property type="molecule type" value="Genomic_DNA"/>
</dbReference>
<dbReference type="EMBL" id="CAFBME010000030">
    <property type="protein sequence ID" value="CAB4892266.1"/>
    <property type="molecule type" value="Genomic_DNA"/>
</dbReference>
<organism evidence="10">
    <name type="scientific">freshwater metagenome</name>
    <dbReference type="NCBI Taxonomy" id="449393"/>
    <lineage>
        <taxon>unclassified sequences</taxon>
        <taxon>metagenomes</taxon>
        <taxon>ecological metagenomes</taxon>
    </lineage>
</organism>
<evidence type="ECO:0000256" key="3">
    <source>
        <dbReference type="ARBA" id="ARBA00022692"/>
    </source>
</evidence>
<dbReference type="EMBL" id="CAEZUY010000018">
    <property type="protein sequence ID" value="CAB4609965.1"/>
    <property type="molecule type" value="Genomic_DNA"/>
</dbReference>
<dbReference type="PANTHER" id="PTHR33695:SF1">
    <property type="entry name" value="LIPOPROTEIN SIGNAL PEPTIDASE"/>
    <property type="match status" value="1"/>
</dbReference>
<keyword evidence="5 7" id="KW-1133">Transmembrane helix</keyword>
<dbReference type="GO" id="GO:0006508">
    <property type="term" value="P:proteolysis"/>
    <property type="evidence" value="ECO:0007669"/>
    <property type="project" value="UniProtKB-KW"/>
</dbReference>
<dbReference type="InterPro" id="IPR001872">
    <property type="entry name" value="Peptidase_A8"/>
</dbReference>
<keyword evidence="4" id="KW-0378">Hydrolase</keyword>
<dbReference type="PRINTS" id="PR00781">
    <property type="entry name" value="LIPOSIGPTASE"/>
</dbReference>